<protein>
    <recommendedName>
        <fullName evidence="13">Cytochrome P450</fullName>
    </recommendedName>
</protein>
<dbReference type="InterPro" id="IPR017972">
    <property type="entry name" value="Cyt_P450_CS"/>
</dbReference>
<dbReference type="Pfam" id="PF00067">
    <property type="entry name" value="p450"/>
    <property type="match status" value="1"/>
</dbReference>
<evidence type="ECO:0000256" key="4">
    <source>
        <dbReference type="ARBA" id="ARBA00022723"/>
    </source>
</evidence>
<dbReference type="PANTHER" id="PTHR46300:SF7">
    <property type="entry name" value="P450, PUTATIVE (EUROFUNG)-RELATED"/>
    <property type="match status" value="1"/>
</dbReference>
<dbReference type="GO" id="GO:0005506">
    <property type="term" value="F:iron ion binding"/>
    <property type="evidence" value="ECO:0007669"/>
    <property type="project" value="InterPro"/>
</dbReference>
<comment type="caution">
    <text evidence="11">The sequence shown here is derived from an EMBL/GenBank/DDBJ whole genome shotgun (WGS) entry which is preliminary data.</text>
</comment>
<keyword evidence="5 9" id="KW-0560">Oxidoreductase</keyword>
<dbReference type="InterPro" id="IPR036396">
    <property type="entry name" value="Cyt_P450_sf"/>
</dbReference>
<sequence>MSILLRSLSAAALIAFLSLIVSRSWRRKGVVLRLPPGPKPLPLVGNIRDLPPKGVPEFQHWLAHKDIYGPVSSVTVLGQTIVIINNRQAATYLLEHQWLKTSGRPQTTFVDMCGMSHFIACLSYVDDLRRRRKLMLQMLGTERRTEQYHDAMENSSKCFLNWALTSPEKIFKHLENFTGAAILNATYGYSIGTDQEDPLVRLGRSLMIKFSLAVAPGAWPVDFIPALRNLPDGLPGTESNATARRWKKTSQRMVEVPYLFVRNQMKTGCYRPSITSRLLELHGQKELNSQEEDDIKLAAAAQFGGASETTAASLKGFLLAMIRFPDVQRKAQNEIDRVVGTERLPRCQDRANLPYVVNLVKEIFRWSPVAALGLPHTATEDITYGGHLIPKGAILLPNLWWFTHNPEVYSDADSFNPDRYSESLCEPDPTVAFGFGRRACPGRFFAEASVFTIVSQFLSVFNISEAVDQGFGIKAQPQLKALPGIITFPEDFAYSITPRDDTKDKFVQNMMADQPVQSSDASSLDDAVFDRD</sequence>
<dbReference type="Proteomes" id="UP000253664">
    <property type="component" value="Unassembled WGS sequence"/>
</dbReference>
<dbReference type="GO" id="GO:0020037">
    <property type="term" value="F:heme binding"/>
    <property type="evidence" value="ECO:0007669"/>
    <property type="project" value="InterPro"/>
</dbReference>
<dbReference type="PRINTS" id="PR00385">
    <property type="entry name" value="P450"/>
</dbReference>
<evidence type="ECO:0000256" key="10">
    <source>
        <dbReference type="SAM" id="MobiDB-lite"/>
    </source>
</evidence>
<dbReference type="GO" id="GO:0016705">
    <property type="term" value="F:oxidoreductase activity, acting on paired donors, with incorporation or reduction of molecular oxygen"/>
    <property type="evidence" value="ECO:0007669"/>
    <property type="project" value="InterPro"/>
</dbReference>
<accession>A0A367LBN3</accession>
<dbReference type="PROSITE" id="PS00086">
    <property type="entry name" value="CYTOCHROME_P450"/>
    <property type="match status" value="1"/>
</dbReference>
<comment type="cofactor">
    <cofactor evidence="1 8">
        <name>heme</name>
        <dbReference type="ChEBI" id="CHEBI:30413"/>
    </cofactor>
</comment>
<dbReference type="SUPFAM" id="SSF48264">
    <property type="entry name" value="Cytochrome P450"/>
    <property type="match status" value="1"/>
</dbReference>
<proteinExistence type="inferred from homology"/>
<comment type="similarity">
    <text evidence="2 9">Belongs to the cytochrome P450 family.</text>
</comment>
<evidence type="ECO:0000256" key="5">
    <source>
        <dbReference type="ARBA" id="ARBA00023002"/>
    </source>
</evidence>
<evidence type="ECO:0000313" key="12">
    <source>
        <dbReference type="Proteomes" id="UP000253664"/>
    </source>
</evidence>
<evidence type="ECO:0000313" key="11">
    <source>
        <dbReference type="EMBL" id="RCI11825.1"/>
    </source>
</evidence>
<dbReference type="STRING" id="1330021.A0A367LBN3"/>
<reference evidence="11 12" key="1">
    <citation type="journal article" date="2015" name="BMC Genomics">
        <title>Insights from the genome of Ophiocordyceps polyrhachis-furcata to pathogenicity and host specificity in insect fungi.</title>
        <authorList>
            <person name="Wichadakul D."/>
            <person name="Kobmoo N."/>
            <person name="Ingsriswang S."/>
            <person name="Tangphatsornruang S."/>
            <person name="Chantasingh D."/>
            <person name="Luangsa-ard J.J."/>
            <person name="Eurwilaichitr L."/>
        </authorList>
    </citation>
    <scope>NUCLEOTIDE SEQUENCE [LARGE SCALE GENOMIC DNA]</scope>
    <source>
        <strain evidence="11 12">BCC 54312</strain>
    </source>
</reference>
<feature type="binding site" description="axial binding residue" evidence="8">
    <location>
        <position position="440"/>
    </location>
    <ligand>
        <name>heme</name>
        <dbReference type="ChEBI" id="CHEBI:30413"/>
    </ligand>
    <ligandPart>
        <name>Fe</name>
        <dbReference type="ChEBI" id="CHEBI:18248"/>
    </ligandPart>
</feature>
<feature type="region of interest" description="Disordered" evidence="10">
    <location>
        <begin position="512"/>
        <end position="532"/>
    </location>
</feature>
<dbReference type="InterPro" id="IPR050364">
    <property type="entry name" value="Cytochrome_P450_fung"/>
</dbReference>
<evidence type="ECO:0008006" key="13">
    <source>
        <dbReference type="Google" id="ProtNLM"/>
    </source>
</evidence>
<evidence type="ECO:0000256" key="3">
    <source>
        <dbReference type="ARBA" id="ARBA00022617"/>
    </source>
</evidence>
<evidence type="ECO:0000256" key="2">
    <source>
        <dbReference type="ARBA" id="ARBA00010617"/>
    </source>
</evidence>
<keyword evidence="3 8" id="KW-0349">Heme</keyword>
<evidence type="ECO:0000256" key="7">
    <source>
        <dbReference type="ARBA" id="ARBA00023033"/>
    </source>
</evidence>
<keyword evidence="6 8" id="KW-0408">Iron</keyword>
<keyword evidence="12" id="KW-1185">Reference proteome</keyword>
<keyword evidence="4 8" id="KW-0479">Metal-binding</keyword>
<dbReference type="OrthoDB" id="2789670at2759"/>
<evidence type="ECO:0000256" key="6">
    <source>
        <dbReference type="ARBA" id="ARBA00023004"/>
    </source>
</evidence>
<dbReference type="Gene3D" id="1.10.630.10">
    <property type="entry name" value="Cytochrome P450"/>
    <property type="match status" value="1"/>
</dbReference>
<evidence type="ECO:0000256" key="1">
    <source>
        <dbReference type="ARBA" id="ARBA00001971"/>
    </source>
</evidence>
<name>A0A367LBN3_9HYPO</name>
<dbReference type="AlphaFoldDB" id="A0A367LBN3"/>
<dbReference type="InterPro" id="IPR002401">
    <property type="entry name" value="Cyt_P450_E_grp-I"/>
</dbReference>
<dbReference type="InterPro" id="IPR001128">
    <property type="entry name" value="Cyt_P450"/>
</dbReference>
<evidence type="ECO:0000256" key="8">
    <source>
        <dbReference type="PIRSR" id="PIRSR602401-1"/>
    </source>
</evidence>
<gene>
    <name evidence="11" type="ORF">L249_7513</name>
</gene>
<dbReference type="PRINTS" id="PR00463">
    <property type="entry name" value="EP450I"/>
</dbReference>
<evidence type="ECO:0000256" key="9">
    <source>
        <dbReference type="RuleBase" id="RU000461"/>
    </source>
</evidence>
<dbReference type="GO" id="GO:0004497">
    <property type="term" value="F:monooxygenase activity"/>
    <property type="evidence" value="ECO:0007669"/>
    <property type="project" value="UniProtKB-KW"/>
</dbReference>
<dbReference type="CDD" id="cd11065">
    <property type="entry name" value="CYP64-like"/>
    <property type="match status" value="1"/>
</dbReference>
<dbReference type="PANTHER" id="PTHR46300">
    <property type="entry name" value="P450, PUTATIVE (EUROFUNG)-RELATED-RELATED"/>
    <property type="match status" value="1"/>
</dbReference>
<dbReference type="EMBL" id="LKCN02000010">
    <property type="protein sequence ID" value="RCI11825.1"/>
    <property type="molecule type" value="Genomic_DNA"/>
</dbReference>
<organism evidence="11 12">
    <name type="scientific">Ophiocordyceps polyrhachis-furcata BCC 54312</name>
    <dbReference type="NCBI Taxonomy" id="1330021"/>
    <lineage>
        <taxon>Eukaryota</taxon>
        <taxon>Fungi</taxon>
        <taxon>Dikarya</taxon>
        <taxon>Ascomycota</taxon>
        <taxon>Pezizomycotina</taxon>
        <taxon>Sordariomycetes</taxon>
        <taxon>Hypocreomycetidae</taxon>
        <taxon>Hypocreales</taxon>
        <taxon>Ophiocordycipitaceae</taxon>
        <taxon>Ophiocordyceps</taxon>
    </lineage>
</organism>
<keyword evidence="7 9" id="KW-0503">Monooxygenase</keyword>